<evidence type="ECO:0000256" key="1">
    <source>
        <dbReference type="SAM" id="MobiDB-lite"/>
    </source>
</evidence>
<dbReference type="EMBL" id="CAJVQA010067157">
    <property type="protein sequence ID" value="CAG8831903.1"/>
    <property type="molecule type" value="Genomic_DNA"/>
</dbReference>
<evidence type="ECO:0000313" key="2">
    <source>
        <dbReference type="EMBL" id="CAG8831903.1"/>
    </source>
</evidence>
<keyword evidence="3" id="KW-1185">Reference proteome</keyword>
<evidence type="ECO:0000313" key="3">
    <source>
        <dbReference type="Proteomes" id="UP000789759"/>
    </source>
</evidence>
<feature type="compositionally biased region" description="Low complexity" evidence="1">
    <location>
        <begin position="22"/>
        <end position="39"/>
    </location>
</feature>
<reference evidence="2" key="1">
    <citation type="submission" date="2021-06" db="EMBL/GenBank/DDBJ databases">
        <authorList>
            <person name="Kallberg Y."/>
            <person name="Tangrot J."/>
            <person name="Rosling A."/>
        </authorList>
    </citation>
    <scope>NUCLEOTIDE SEQUENCE</scope>
    <source>
        <strain evidence="2">FL966</strain>
    </source>
</reference>
<accession>A0A9N9PCX9</accession>
<dbReference type="AlphaFoldDB" id="A0A9N9PCX9"/>
<organism evidence="2 3">
    <name type="scientific">Cetraspora pellucida</name>
    <dbReference type="NCBI Taxonomy" id="1433469"/>
    <lineage>
        <taxon>Eukaryota</taxon>
        <taxon>Fungi</taxon>
        <taxon>Fungi incertae sedis</taxon>
        <taxon>Mucoromycota</taxon>
        <taxon>Glomeromycotina</taxon>
        <taxon>Glomeromycetes</taxon>
        <taxon>Diversisporales</taxon>
        <taxon>Gigasporaceae</taxon>
        <taxon>Cetraspora</taxon>
    </lineage>
</organism>
<comment type="caution">
    <text evidence="2">The sequence shown here is derived from an EMBL/GenBank/DDBJ whole genome shotgun (WGS) entry which is preliminary data.</text>
</comment>
<name>A0A9N9PCX9_9GLOM</name>
<dbReference type="Proteomes" id="UP000789759">
    <property type="component" value="Unassembled WGS sequence"/>
</dbReference>
<gene>
    <name evidence="2" type="ORF">CPELLU_LOCUS20787</name>
</gene>
<proteinExistence type="predicted"/>
<feature type="non-terminal residue" evidence="2">
    <location>
        <position position="1"/>
    </location>
</feature>
<feature type="region of interest" description="Disordered" evidence="1">
    <location>
        <begin position="16"/>
        <end position="60"/>
    </location>
</feature>
<sequence>QTLNISSSVRNNLPKSFYDQQSLASNDISSSDRSPSPKSAYDRRSPFLLNKNRSKSTNIASPSLIRKSSFEEDYDQQLSALTAINT</sequence>
<protein>
    <submittedName>
        <fullName evidence="2">19042_t:CDS:1</fullName>
    </submittedName>
</protein>